<feature type="transmembrane region" description="Helical" evidence="8">
    <location>
        <begin position="63"/>
        <end position="83"/>
    </location>
</feature>
<feature type="transmembrane region" description="Helical" evidence="8">
    <location>
        <begin position="115"/>
        <end position="133"/>
    </location>
</feature>
<accession>A0A1H3S297</accession>
<feature type="transmembrane region" description="Helical" evidence="8">
    <location>
        <begin position="89"/>
        <end position="110"/>
    </location>
</feature>
<comment type="subcellular location">
    <subcellularLocation>
        <location evidence="1">Cell membrane</location>
        <topology evidence="1">Multi-pass membrane protein</topology>
    </subcellularLocation>
</comment>
<evidence type="ECO:0000256" key="3">
    <source>
        <dbReference type="ARBA" id="ARBA00022475"/>
    </source>
</evidence>
<dbReference type="GO" id="GO:0022857">
    <property type="term" value="F:transmembrane transporter activity"/>
    <property type="evidence" value="ECO:0007669"/>
    <property type="project" value="InterPro"/>
</dbReference>
<dbReference type="PANTHER" id="PTHR32196:SF21">
    <property type="entry name" value="ABC TRANSPORTER PERMEASE PROTEIN YPHD-RELATED"/>
    <property type="match status" value="1"/>
</dbReference>
<feature type="transmembrane region" description="Helical" evidence="8">
    <location>
        <begin position="203"/>
        <end position="224"/>
    </location>
</feature>
<evidence type="ECO:0000256" key="8">
    <source>
        <dbReference type="SAM" id="Phobius"/>
    </source>
</evidence>
<dbReference type="PANTHER" id="PTHR32196">
    <property type="entry name" value="ABC TRANSPORTER PERMEASE PROTEIN YPHD-RELATED-RELATED"/>
    <property type="match status" value="1"/>
</dbReference>
<feature type="transmembrane region" description="Helical" evidence="8">
    <location>
        <begin position="35"/>
        <end position="56"/>
    </location>
</feature>
<dbReference type="RefSeq" id="WP_090795767.1">
    <property type="nucleotide sequence ID" value="NZ_BOND01000020.1"/>
</dbReference>
<evidence type="ECO:0000256" key="4">
    <source>
        <dbReference type="ARBA" id="ARBA00022519"/>
    </source>
</evidence>
<feature type="transmembrane region" description="Helical" evidence="8">
    <location>
        <begin position="288"/>
        <end position="306"/>
    </location>
</feature>
<keyword evidence="4" id="KW-0997">Cell inner membrane</keyword>
<keyword evidence="7 8" id="KW-0472">Membrane</keyword>
<protein>
    <submittedName>
        <fullName evidence="9">Monosaccharide ABC transporter membrane protein, CUT2 family</fullName>
    </submittedName>
</protein>
<keyword evidence="10" id="KW-1185">Reference proteome</keyword>
<dbReference type="OrthoDB" id="3676653at2"/>
<evidence type="ECO:0000256" key="6">
    <source>
        <dbReference type="ARBA" id="ARBA00022989"/>
    </source>
</evidence>
<sequence>MKTVEKYAVLVVWALIIGFFSWRSDAFGSTSTVKLILSTQTVILIATLGVMVSLAVQEFDLSIGSVVGFGGCMVAVLDGVHGWAPGPAIIVSVLVCAVFGMLNAALSVLLGIPSIIVTLGTGTLLTGITLGITDSKVVTGISVKTVRFMTDPFLFGIPAPFYLGLLLCLVAWFVLQHTPLGRRMVFIAENREVARLAGLRVTLIRAGALVATATLGGLAGIVLAGTNSAANPQAGSYYLLPTFAAAFLGSTTIVPGRFNAWGAFVAVYFLTTGITGLQYLGYAGWPEQVFYGGSLVAAVTLSHIAGHRRMPSVA</sequence>
<gene>
    <name evidence="9" type="ORF">SAMN05421684_4434</name>
</gene>
<organism evidence="9 10">
    <name type="scientific">Asanoa ishikariensis</name>
    <dbReference type="NCBI Taxonomy" id="137265"/>
    <lineage>
        <taxon>Bacteria</taxon>
        <taxon>Bacillati</taxon>
        <taxon>Actinomycetota</taxon>
        <taxon>Actinomycetes</taxon>
        <taxon>Micromonosporales</taxon>
        <taxon>Micromonosporaceae</taxon>
        <taxon>Asanoa</taxon>
    </lineage>
</organism>
<reference evidence="10" key="1">
    <citation type="submission" date="2016-10" db="EMBL/GenBank/DDBJ databases">
        <authorList>
            <person name="Varghese N."/>
            <person name="Submissions S."/>
        </authorList>
    </citation>
    <scope>NUCLEOTIDE SEQUENCE [LARGE SCALE GENOMIC DNA]</scope>
    <source>
        <strain evidence="10">DSM 44718</strain>
    </source>
</reference>
<dbReference type="CDD" id="cd06579">
    <property type="entry name" value="TM_PBP1_transp_AraH_like"/>
    <property type="match status" value="1"/>
</dbReference>
<feature type="transmembrane region" description="Helical" evidence="8">
    <location>
        <begin position="236"/>
        <end position="254"/>
    </location>
</feature>
<dbReference type="InterPro" id="IPR001851">
    <property type="entry name" value="ABC_transp_permease"/>
</dbReference>
<keyword evidence="6 8" id="KW-1133">Transmembrane helix</keyword>
<evidence type="ECO:0000256" key="5">
    <source>
        <dbReference type="ARBA" id="ARBA00022692"/>
    </source>
</evidence>
<name>A0A1H3S297_9ACTN</name>
<dbReference type="STRING" id="137265.SAMN05421684_4434"/>
<evidence type="ECO:0000256" key="2">
    <source>
        <dbReference type="ARBA" id="ARBA00022448"/>
    </source>
</evidence>
<proteinExistence type="predicted"/>
<feature type="transmembrane region" description="Helical" evidence="8">
    <location>
        <begin position="153"/>
        <end position="175"/>
    </location>
</feature>
<dbReference type="Proteomes" id="UP000199632">
    <property type="component" value="Unassembled WGS sequence"/>
</dbReference>
<dbReference type="AlphaFoldDB" id="A0A1H3S297"/>
<dbReference type="Pfam" id="PF02653">
    <property type="entry name" value="BPD_transp_2"/>
    <property type="match status" value="1"/>
</dbReference>
<keyword evidence="3" id="KW-1003">Cell membrane</keyword>
<feature type="transmembrane region" description="Helical" evidence="8">
    <location>
        <begin position="7"/>
        <end position="23"/>
    </location>
</feature>
<dbReference type="EMBL" id="FNQB01000002">
    <property type="protein sequence ID" value="SDZ31601.1"/>
    <property type="molecule type" value="Genomic_DNA"/>
</dbReference>
<evidence type="ECO:0000313" key="9">
    <source>
        <dbReference type="EMBL" id="SDZ31601.1"/>
    </source>
</evidence>
<evidence type="ECO:0000256" key="7">
    <source>
        <dbReference type="ARBA" id="ARBA00023136"/>
    </source>
</evidence>
<dbReference type="GO" id="GO:0005886">
    <property type="term" value="C:plasma membrane"/>
    <property type="evidence" value="ECO:0007669"/>
    <property type="project" value="UniProtKB-SubCell"/>
</dbReference>
<evidence type="ECO:0000256" key="1">
    <source>
        <dbReference type="ARBA" id="ARBA00004651"/>
    </source>
</evidence>
<evidence type="ECO:0000313" key="10">
    <source>
        <dbReference type="Proteomes" id="UP000199632"/>
    </source>
</evidence>
<keyword evidence="2" id="KW-0813">Transport</keyword>
<keyword evidence="5 8" id="KW-0812">Transmembrane</keyword>
<feature type="transmembrane region" description="Helical" evidence="8">
    <location>
        <begin position="261"/>
        <end position="282"/>
    </location>
</feature>